<reference evidence="14" key="2">
    <citation type="submission" date="2024-10" db="UniProtKB">
        <authorList>
            <consortium name="EnsemblProtists"/>
        </authorList>
    </citation>
    <scope>IDENTIFICATION</scope>
</reference>
<dbReference type="HOGENOM" id="CLU_015166_10_9_1"/>
<organism evidence="14 15">
    <name type="scientific">Emiliania huxleyi (strain CCMP1516)</name>
    <dbReference type="NCBI Taxonomy" id="280463"/>
    <lineage>
        <taxon>Eukaryota</taxon>
        <taxon>Haptista</taxon>
        <taxon>Haptophyta</taxon>
        <taxon>Prymnesiophyceae</taxon>
        <taxon>Isochrysidales</taxon>
        <taxon>Noelaerhabdaceae</taxon>
        <taxon>Emiliania</taxon>
    </lineage>
</organism>
<evidence type="ECO:0000256" key="5">
    <source>
        <dbReference type="ARBA" id="ARBA00022723"/>
    </source>
</evidence>
<dbReference type="Pfam" id="PF00153">
    <property type="entry name" value="Mito_carr"/>
    <property type="match status" value="3"/>
</dbReference>
<keyword evidence="3 13" id="KW-0813">Transport</keyword>
<evidence type="ECO:0000256" key="13">
    <source>
        <dbReference type="RuleBase" id="RU000488"/>
    </source>
</evidence>
<dbReference type="AlphaFoldDB" id="A0A0D3KZ63"/>
<keyword evidence="7" id="KW-0999">Mitochondrion inner membrane</keyword>
<dbReference type="eggNOG" id="KOG0752">
    <property type="taxonomic scope" value="Eukaryota"/>
</dbReference>
<dbReference type="InterPro" id="IPR018108">
    <property type="entry name" value="MCP_transmembrane"/>
</dbReference>
<feature type="repeat" description="Solcar" evidence="12">
    <location>
        <begin position="37"/>
        <end position="128"/>
    </location>
</feature>
<proteinExistence type="inferred from homology"/>
<keyword evidence="8" id="KW-0106">Calcium</keyword>
<dbReference type="GO" id="GO:0005743">
    <property type="term" value="C:mitochondrial inner membrane"/>
    <property type="evidence" value="ECO:0007669"/>
    <property type="project" value="UniProtKB-SubCell"/>
</dbReference>
<evidence type="ECO:0000256" key="7">
    <source>
        <dbReference type="ARBA" id="ARBA00022792"/>
    </source>
</evidence>
<dbReference type="InterPro" id="IPR002067">
    <property type="entry name" value="MCP"/>
</dbReference>
<evidence type="ECO:0000256" key="9">
    <source>
        <dbReference type="ARBA" id="ARBA00022989"/>
    </source>
</evidence>
<dbReference type="FunFam" id="1.50.40.10:FF:000016">
    <property type="entry name" value="Solute carrier family 25 member 23"/>
    <property type="match status" value="1"/>
</dbReference>
<protein>
    <recommendedName>
        <fullName evidence="16">Mitochondrial carrier protein</fullName>
    </recommendedName>
</protein>
<keyword evidence="10" id="KW-0496">Mitochondrion</keyword>
<evidence type="ECO:0000256" key="3">
    <source>
        <dbReference type="ARBA" id="ARBA00022448"/>
    </source>
</evidence>
<dbReference type="KEGG" id="ehx:EMIHUDRAFT_69471"/>
<dbReference type="Gene3D" id="1.50.40.10">
    <property type="entry name" value="Mitochondrial carrier domain"/>
    <property type="match status" value="1"/>
</dbReference>
<evidence type="ECO:0000256" key="8">
    <source>
        <dbReference type="ARBA" id="ARBA00022837"/>
    </source>
</evidence>
<dbReference type="OMA" id="VYERMKW"/>
<reference evidence="15" key="1">
    <citation type="journal article" date="2013" name="Nature">
        <title>Pan genome of the phytoplankton Emiliania underpins its global distribution.</title>
        <authorList>
            <person name="Read B.A."/>
            <person name="Kegel J."/>
            <person name="Klute M.J."/>
            <person name="Kuo A."/>
            <person name="Lefebvre S.C."/>
            <person name="Maumus F."/>
            <person name="Mayer C."/>
            <person name="Miller J."/>
            <person name="Monier A."/>
            <person name="Salamov A."/>
            <person name="Young J."/>
            <person name="Aguilar M."/>
            <person name="Claverie J.M."/>
            <person name="Frickenhaus S."/>
            <person name="Gonzalez K."/>
            <person name="Herman E.K."/>
            <person name="Lin Y.C."/>
            <person name="Napier J."/>
            <person name="Ogata H."/>
            <person name="Sarno A.F."/>
            <person name="Shmutz J."/>
            <person name="Schroeder D."/>
            <person name="de Vargas C."/>
            <person name="Verret F."/>
            <person name="von Dassow P."/>
            <person name="Valentin K."/>
            <person name="Van de Peer Y."/>
            <person name="Wheeler G."/>
            <person name="Dacks J.B."/>
            <person name="Delwiche C.F."/>
            <person name="Dyhrman S.T."/>
            <person name="Glockner G."/>
            <person name="John U."/>
            <person name="Richards T."/>
            <person name="Worden A.Z."/>
            <person name="Zhang X."/>
            <person name="Grigoriev I.V."/>
            <person name="Allen A.E."/>
            <person name="Bidle K."/>
            <person name="Borodovsky M."/>
            <person name="Bowler C."/>
            <person name="Brownlee C."/>
            <person name="Cock J.M."/>
            <person name="Elias M."/>
            <person name="Gladyshev V.N."/>
            <person name="Groth M."/>
            <person name="Guda C."/>
            <person name="Hadaegh A."/>
            <person name="Iglesias-Rodriguez M.D."/>
            <person name="Jenkins J."/>
            <person name="Jones B.M."/>
            <person name="Lawson T."/>
            <person name="Leese F."/>
            <person name="Lindquist E."/>
            <person name="Lobanov A."/>
            <person name="Lomsadze A."/>
            <person name="Malik S.B."/>
            <person name="Marsh M.E."/>
            <person name="Mackinder L."/>
            <person name="Mock T."/>
            <person name="Mueller-Roeber B."/>
            <person name="Pagarete A."/>
            <person name="Parker M."/>
            <person name="Probert I."/>
            <person name="Quesneville H."/>
            <person name="Raines C."/>
            <person name="Rensing S.A."/>
            <person name="Riano-Pachon D.M."/>
            <person name="Richier S."/>
            <person name="Rokitta S."/>
            <person name="Shiraiwa Y."/>
            <person name="Soanes D.M."/>
            <person name="van der Giezen M."/>
            <person name="Wahlund T.M."/>
            <person name="Williams B."/>
            <person name="Wilson W."/>
            <person name="Wolfe G."/>
            <person name="Wurch L.L."/>
        </authorList>
    </citation>
    <scope>NUCLEOTIDE SEQUENCE</scope>
</reference>
<evidence type="ECO:0000256" key="6">
    <source>
        <dbReference type="ARBA" id="ARBA00022737"/>
    </source>
</evidence>
<comment type="subcellular location">
    <subcellularLocation>
        <location evidence="1">Mitochondrion inner membrane</location>
        <topology evidence="1">Multi-pass membrane protein</topology>
    </subcellularLocation>
</comment>
<evidence type="ECO:0000256" key="11">
    <source>
        <dbReference type="ARBA" id="ARBA00023136"/>
    </source>
</evidence>
<feature type="repeat" description="Solcar" evidence="12">
    <location>
        <begin position="234"/>
        <end position="326"/>
    </location>
</feature>
<dbReference type="RefSeq" id="XP_005793477.1">
    <property type="nucleotide sequence ID" value="XM_005793420.1"/>
</dbReference>
<dbReference type="EnsemblProtists" id="EOD41048">
    <property type="protein sequence ID" value="EOD41048"/>
    <property type="gene ID" value="EMIHUDRAFT_69471"/>
</dbReference>
<name>A0A0D3KZ63_EMIH1</name>
<dbReference type="InterPro" id="IPR023395">
    <property type="entry name" value="MCP_dom_sf"/>
</dbReference>
<sequence length="340" mass="35903">MQSKEPPARRTTIGRRDSVEAAALESAEVGAEAFIASPAVRTLIAGGVAGVVSRTAVAPLERVKILLQVQGLSAQGQTPHHTSLARSLRELWRTEGMLGLYKGNTVNCVRVFPSSAIQFGAYADLKTRLFGERGARGELLPQERLVAGGLAGAIAQLLTYPLDMVRARISTDMAGRYHNGIVAAIVTVARDEGPAALFRGLLPSLIGIVPYVGIDFAVYDTLRPHMPRNERGEPTVVGKLCAGGFAGACGQTVAYPLDTVRRVLQVQDVKVKHSGVRYGGMLEALVGIGRRDGIVRGLYAGLTVNIVKVIPSVAISFVCFEAVKGALDGASASHARGEKG</sequence>
<evidence type="ECO:0000256" key="2">
    <source>
        <dbReference type="ARBA" id="ARBA00006375"/>
    </source>
</evidence>
<keyword evidence="15" id="KW-1185">Reference proteome</keyword>
<evidence type="ECO:0000256" key="1">
    <source>
        <dbReference type="ARBA" id="ARBA00004448"/>
    </source>
</evidence>
<evidence type="ECO:0008006" key="16">
    <source>
        <dbReference type="Google" id="ProtNLM"/>
    </source>
</evidence>
<comment type="similarity">
    <text evidence="2 13">Belongs to the mitochondrial carrier (TC 2.A.29) family.</text>
</comment>
<dbReference type="PROSITE" id="PS50920">
    <property type="entry name" value="SOLCAR"/>
    <property type="match status" value="3"/>
</dbReference>
<dbReference type="STRING" id="2903.R1E094"/>
<accession>A0A0D3KZ63</accession>
<evidence type="ECO:0000256" key="10">
    <source>
        <dbReference type="ARBA" id="ARBA00023128"/>
    </source>
</evidence>
<evidence type="ECO:0000256" key="12">
    <source>
        <dbReference type="PROSITE-ProRule" id="PRU00282"/>
    </source>
</evidence>
<dbReference type="GO" id="GO:0055085">
    <property type="term" value="P:transmembrane transport"/>
    <property type="evidence" value="ECO:0007669"/>
    <property type="project" value="InterPro"/>
</dbReference>
<keyword evidence="11 12" id="KW-0472">Membrane</keyword>
<dbReference type="PaxDb" id="2903-EOD41048"/>
<dbReference type="Proteomes" id="UP000013827">
    <property type="component" value="Unassembled WGS sequence"/>
</dbReference>
<feature type="repeat" description="Solcar" evidence="12">
    <location>
        <begin position="143"/>
        <end position="225"/>
    </location>
</feature>
<evidence type="ECO:0000313" key="15">
    <source>
        <dbReference type="Proteomes" id="UP000013827"/>
    </source>
</evidence>
<keyword evidence="5" id="KW-0479">Metal-binding</keyword>
<dbReference type="GO" id="GO:0046872">
    <property type="term" value="F:metal ion binding"/>
    <property type="evidence" value="ECO:0007669"/>
    <property type="project" value="UniProtKB-KW"/>
</dbReference>
<evidence type="ECO:0000313" key="14">
    <source>
        <dbReference type="EnsemblProtists" id="EOD41048"/>
    </source>
</evidence>
<dbReference type="PRINTS" id="PR00926">
    <property type="entry name" value="MITOCARRIER"/>
</dbReference>
<dbReference type="PANTHER" id="PTHR24089">
    <property type="entry name" value="SOLUTE CARRIER FAMILY 25"/>
    <property type="match status" value="1"/>
</dbReference>
<evidence type="ECO:0000256" key="4">
    <source>
        <dbReference type="ARBA" id="ARBA00022692"/>
    </source>
</evidence>
<keyword evidence="9" id="KW-1133">Transmembrane helix</keyword>
<dbReference type="GeneID" id="17286318"/>
<dbReference type="SUPFAM" id="SSF103506">
    <property type="entry name" value="Mitochondrial carrier"/>
    <property type="match status" value="1"/>
</dbReference>
<keyword evidence="4 12" id="KW-0812">Transmembrane</keyword>
<keyword evidence="6" id="KW-0677">Repeat</keyword>